<keyword evidence="4" id="KW-1185">Reference proteome</keyword>
<evidence type="ECO:0000313" key="3">
    <source>
        <dbReference type="EMBL" id="CAK5266358.1"/>
    </source>
</evidence>
<proteinExistence type="predicted"/>
<feature type="compositionally biased region" description="Low complexity" evidence="1">
    <location>
        <begin position="498"/>
        <end position="532"/>
    </location>
</feature>
<protein>
    <submittedName>
        <fullName evidence="3">Uncharacterized protein</fullName>
    </submittedName>
</protein>
<evidence type="ECO:0000313" key="4">
    <source>
        <dbReference type="Proteomes" id="UP001295794"/>
    </source>
</evidence>
<feature type="region of interest" description="Disordered" evidence="1">
    <location>
        <begin position="740"/>
        <end position="785"/>
    </location>
</feature>
<keyword evidence="2" id="KW-0472">Membrane</keyword>
<gene>
    <name evidence="3" type="ORF">MYCIT1_LOCUS8055</name>
</gene>
<dbReference type="AlphaFoldDB" id="A0AAD2H1G7"/>
<feature type="region of interest" description="Disordered" evidence="1">
    <location>
        <begin position="568"/>
        <end position="671"/>
    </location>
</feature>
<organism evidence="3 4">
    <name type="scientific">Mycena citricolor</name>
    <dbReference type="NCBI Taxonomy" id="2018698"/>
    <lineage>
        <taxon>Eukaryota</taxon>
        <taxon>Fungi</taxon>
        <taxon>Dikarya</taxon>
        <taxon>Basidiomycota</taxon>
        <taxon>Agaricomycotina</taxon>
        <taxon>Agaricomycetes</taxon>
        <taxon>Agaricomycetidae</taxon>
        <taxon>Agaricales</taxon>
        <taxon>Marasmiineae</taxon>
        <taxon>Mycenaceae</taxon>
        <taxon>Mycena</taxon>
    </lineage>
</organism>
<feature type="compositionally biased region" description="Basic and acidic residues" evidence="1">
    <location>
        <begin position="746"/>
        <end position="757"/>
    </location>
</feature>
<evidence type="ECO:0000256" key="1">
    <source>
        <dbReference type="SAM" id="MobiDB-lite"/>
    </source>
</evidence>
<keyword evidence="2" id="KW-0812">Transmembrane</keyword>
<feature type="compositionally biased region" description="Low complexity" evidence="1">
    <location>
        <begin position="651"/>
        <end position="663"/>
    </location>
</feature>
<sequence length="828" mass="88432">MSADDAGYESESGERNNPTVESWEHNVPVENFYLTSGPTLRWGQRALNRQSRAIVRIVFKRTKLTRIEIARIFGVAARQVEKAVHNSYKPPDRVEMDYEHAGEAYLRRFPPDSTVNLTWKLLNTANGPATRTRVSQVSGMPAEPQSRVQRREIQDGADTESLSSATVSNSNVQSPTPSPVVDSSPIASGSGIPRTASLPVTRKGTSKTALKAPAPPNLVAFLRTAGLSDCRRRLVAAGLDMGLLRKMAAWDTEERRQSMWDLLSAEKDGISGLKDAALLHLDRAVGRTPGYGIPAEPQCHPDTHEAIPHARSAMRLPTHSLPLPLLYLLIALALPLISTVSAQANRTIDDFAPSGITYTPASAVTHGNLTGLDITKLYNGTVSMMNGSMNADGSGTVNMTVRFTGTAFWIFTVKPLMDTSYGNSFNVYVDGVPAVQSASFDQVLDAEYNQVAYNDAGLKSGPHEVLFSVTESSVVWLDYFVFTSNSAVAQATIPPVQSSVPATSSSTSTKSSETGTTATPSKPSSSSKGSASDTTHIHIAIPIAAAVVGLLVIGAGCSIWYICHKKRQRRGSNGNPGGGEWPYGRPKPEADINVYGPPVVLPQTGNARSSPTHPQSSVYPQQQSRYREDPGAQESQAALLRMPSTQSVDVSGLSSPMSGSSGSYRDPGSATSPIAYLPSQASAYFPPTPISPSTYTYEANGRATLSYSPVAGPSSSSREPESSAQSYVLAQQRAIEAEYTPPRQWIVDEKKQPERGAESPMAFAANPDNGPRAHAAVPPPDPALSTIAAEMQALRAQVARLEGERSAHSGNTDGDVHGVPDVPPPAYD</sequence>
<evidence type="ECO:0000256" key="2">
    <source>
        <dbReference type="SAM" id="Phobius"/>
    </source>
</evidence>
<comment type="caution">
    <text evidence="3">The sequence shown here is derived from an EMBL/GenBank/DDBJ whole genome shotgun (WGS) entry which is preliminary data.</text>
</comment>
<accession>A0AAD2H1G7</accession>
<feature type="transmembrane region" description="Helical" evidence="2">
    <location>
        <begin position="539"/>
        <end position="563"/>
    </location>
</feature>
<feature type="compositionally biased region" description="Low complexity" evidence="1">
    <location>
        <begin position="708"/>
        <end position="717"/>
    </location>
</feature>
<name>A0AAD2H1G7_9AGAR</name>
<feature type="region of interest" description="Disordered" evidence="1">
    <location>
        <begin position="1"/>
        <end position="22"/>
    </location>
</feature>
<feature type="compositionally biased region" description="Polar residues" evidence="1">
    <location>
        <begin position="603"/>
        <end position="624"/>
    </location>
</feature>
<feature type="region of interest" description="Disordered" evidence="1">
    <location>
        <begin position="497"/>
        <end position="532"/>
    </location>
</feature>
<dbReference type="Gene3D" id="2.60.120.260">
    <property type="entry name" value="Galactose-binding domain-like"/>
    <property type="match status" value="1"/>
</dbReference>
<reference evidence="3" key="1">
    <citation type="submission" date="2023-11" db="EMBL/GenBank/DDBJ databases">
        <authorList>
            <person name="De Vega J J."/>
            <person name="De Vega J J."/>
        </authorList>
    </citation>
    <scope>NUCLEOTIDE SEQUENCE</scope>
</reference>
<feature type="compositionally biased region" description="Polar residues" evidence="1">
    <location>
        <begin position="128"/>
        <end position="138"/>
    </location>
</feature>
<feature type="region of interest" description="Disordered" evidence="1">
    <location>
        <begin position="708"/>
        <end position="727"/>
    </location>
</feature>
<feature type="compositionally biased region" description="Polar residues" evidence="1">
    <location>
        <begin position="160"/>
        <end position="171"/>
    </location>
</feature>
<feature type="region of interest" description="Disordered" evidence="1">
    <location>
        <begin position="128"/>
        <end position="211"/>
    </location>
</feature>
<dbReference type="EMBL" id="CAVNYO010000109">
    <property type="protein sequence ID" value="CAK5266358.1"/>
    <property type="molecule type" value="Genomic_DNA"/>
</dbReference>
<keyword evidence="2" id="KW-1133">Transmembrane helix</keyword>
<feature type="compositionally biased region" description="Low complexity" evidence="1">
    <location>
        <begin position="172"/>
        <end position="185"/>
    </location>
</feature>
<dbReference type="Proteomes" id="UP001295794">
    <property type="component" value="Unassembled WGS sequence"/>
</dbReference>
<feature type="region of interest" description="Disordered" evidence="1">
    <location>
        <begin position="798"/>
        <end position="828"/>
    </location>
</feature>